<feature type="transmembrane region" description="Helical" evidence="1">
    <location>
        <begin position="30"/>
        <end position="47"/>
    </location>
</feature>
<dbReference type="Proteomes" id="UP000297703">
    <property type="component" value="Unassembled WGS sequence"/>
</dbReference>
<reference evidence="3 4" key="1">
    <citation type="submission" date="2019-04" db="EMBL/GenBank/DDBJ databases">
        <title>Draft genome of the big-headed turtle Platysternon megacephalum.</title>
        <authorList>
            <person name="Gong S."/>
        </authorList>
    </citation>
    <scope>NUCLEOTIDE SEQUENCE [LARGE SCALE GENOMIC DNA]</scope>
    <source>
        <strain evidence="3">DO16091913</strain>
        <tissue evidence="3">Muscle</tissue>
    </source>
</reference>
<dbReference type="GO" id="GO:0008381">
    <property type="term" value="F:mechanosensitive monoatomic ion channel activity"/>
    <property type="evidence" value="ECO:0007669"/>
    <property type="project" value="InterPro"/>
</dbReference>
<keyword evidence="4" id="KW-1185">Reference proteome</keyword>
<dbReference type="InterPro" id="IPR056769">
    <property type="entry name" value="Piezo_TM1-24"/>
</dbReference>
<dbReference type="STRING" id="55544.A0A4D9EP27"/>
<feature type="domain" description="Piezo TM1-24" evidence="2">
    <location>
        <begin position="26"/>
        <end position="235"/>
    </location>
</feature>
<dbReference type="InterPro" id="IPR027272">
    <property type="entry name" value="Piezo"/>
</dbReference>
<keyword evidence="1" id="KW-0472">Membrane</keyword>
<feature type="transmembrane region" description="Helical" evidence="1">
    <location>
        <begin position="119"/>
        <end position="140"/>
    </location>
</feature>
<organism evidence="3 4">
    <name type="scientific">Platysternon megacephalum</name>
    <name type="common">big-headed turtle</name>
    <dbReference type="NCBI Taxonomy" id="55544"/>
    <lineage>
        <taxon>Eukaryota</taxon>
        <taxon>Metazoa</taxon>
        <taxon>Chordata</taxon>
        <taxon>Craniata</taxon>
        <taxon>Vertebrata</taxon>
        <taxon>Euteleostomi</taxon>
        <taxon>Archelosauria</taxon>
        <taxon>Testudinata</taxon>
        <taxon>Testudines</taxon>
        <taxon>Cryptodira</taxon>
        <taxon>Durocryptodira</taxon>
        <taxon>Testudinoidea</taxon>
        <taxon>Platysternidae</taxon>
        <taxon>Platysternon</taxon>
    </lineage>
</organism>
<dbReference type="GO" id="GO:0016020">
    <property type="term" value="C:membrane"/>
    <property type="evidence" value="ECO:0007669"/>
    <property type="project" value="InterPro"/>
</dbReference>
<comment type="caution">
    <text evidence="3">The sequence shown here is derived from an EMBL/GenBank/DDBJ whole genome shotgun (WGS) entry which is preliminary data.</text>
</comment>
<evidence type="ECO:0000313" key="4">
    <source>
        <dbReference type="Proteomes" id="UP000297703"/>
    </source>
</evidence>
<dbReference type="Pfam" id="PF24871">
    <property type="entry name" value="Piezo_TM1-24"/>
    <property type="match status" value="1"/>
</dbReference>
<proteinExistence type="predicted"/>
<evidence type="ECO:0000259" key="2">
    <source>
        <dbReference type="Pfam" id="PF24871"/>
    </source>
</evidence>
<reference evidence="3 4" key="2">
    <citation type="submission" date="2019-04" db="EMBL/GenBank/DDBJ databases">
        <title>The genome sequence of big-headed turtle.</title>
        <authorList>
            <person name="Gong S."/>
        </authorList>
    </citation>
    <scope>NUCLEOTIDE SEQUENCE [LARGE SCALE GENOMIC DNA]</scope>
    <source>
        <strain evidence="3">DO16091913</strain>
        <tissue evidence="3">Muscle</tissue>
    </source>
</reference>
<accession>A0A4D9EP27</accession>
<evidence type="ECO:0000256" key="1">
    <source>
        <dbReference type="SAM" id="Phobius"/>
    </source>
</evidence>
<name>A0A4D9EP27_9SAUR</name>
<protein>
    <submittedName>
        <fullName evidence="3">Sjoegren syndrome nuclear autoantigen 1-like protein</fullName>
    </submittedName>
</protein>
<dbReference type="OrthoDB" id="9428311at2759"/>
<sequence>MATEVVCGLIFRLLLPICLVAACVFRYNGLSFVYLVYLLLIPLFSEPTKTTMQGHTGRLLKSLCFISLSFLLLHIIFQITINSLEAGNNIDPGFNCETNKCFLCFFNPYSVKGADAGNVIRVFVPDIGMFIASLTIWLVCRNLVLKPVTEDAAQYNTQFENEEMAGREKLEPDDALICEDLDGGENSEEEFEETTKLKLLRRIASLASKLKEFIGNIITTAGKVVVTILLGSTGWCF</sequence>
<dbReference type="AlphaFoldDB" id="A0A4D9EP27"/>
<gene>
    <name evidence="3" type="ORF">DR999_PMT04319</name>
</gene>
<dbReference type="PANTHER" id="PTHR47049">
    <property type="entry name" value="PIEZO-TYPE MECHANOSENSITIVE ION CHANNEL HOMOLOG"/>
    <property type="match status" value="1"/>
</dbReference>
<feature type="transmembrane region" description="Helical" evidence="1">
    <location>
        <begin position="59"/>
        <end position="81"/>
    </location>
</feature>
<evidence type="ECO:0000313" key="3">
    <source>
        <dbReference type="EMBL" id="TFK12269.1"/>
    </source>
</evidence>
<keyword evidence="1" id="KW-0812">Transmembrane</keyword>
<dbReference type="PANTHER" id="PTHR47049:SF6">
    <property type="entry name" value="PIEZO-TYPE MECHANOSENSITIVE ION CHANNEL COMPONENT"/>
    <property type="match status" value="1"/>
</dbReference>
<keyword evidence="1" id="KW-1133">Transmembrane helix</keyword>
<dbReference type="EMBL" id="QXTE01000024">
    <property type="protein sequence ID" value="TFK12269.1"/>
    <property type="molecule type" value="Genomic_DNA"/>
</dbReference>